<evidence type="ECO:0000256" key="2">
    <source>
        <dbReference type="SAM" id="MobiDB-lite"/>
    </source>
</evidence>
<feature type="compositionally biased region" description="Acidic residues" evidence="2">
    <location>
        <begin position="499"/>
        <end position="513"/>
    </location>
</feature>
<proteinExistence type="predicted"/>
<dbReference type="InterPro" id="IPR050797">
    <property type="entry name" value="Carb_Metab_Trans_Reg"/>
</dbReference>
<dbReference type="Proteomes" id="UP000664169">
    <property type="component" value="Unassembled WGS sequence"/>
</dbReference>
<dbReference type="GO" id="GO:0001080">
    <property type="term" value="P:nitrogen catabolite activation of transcription from RNA polymerase II promoter"/>
    <property type="evidence" value="ECO:0007669"/>
    <property type="project" value="TreeGrafter"/>
</dbReference>
<evidence type="ECO:0000313" key="5">
    <source>
        <dbReference type="Proteomes" id="UP000664169"/>
    </source>
</evidence>
<dbReference type="OrthoDB" id="2264294at2759"/>
<organism evidence="4 5">
    <name type="scientific">Gomphillus americanus</name>
    <dbReference type="NCBI Taxonomy" id="1940652"/>
    <lineage>
        <taxon>Eukaryota</taxon>
        <taxon>Fungi</taxon>
        <taxon>Dikarya</taxon>
        <taxon>Ascomycota</taxon>
        <taxon>Pezizomycotina</taxon>
        <taxon>Lecanoromycetes</taxon>
        <taxon>OSLEUM clade</taxon>
        <taxon>Ostropomycetidae</taxon>
        <taxon>Ostropales</taxon>
        <taxon>Graphidaceae</taxon>
        <taxon>Gomphilloideae</taxon>
        <taxon>Gomphillus</taxon>
    </lineage>
</organism>
<dbReference type="Pfam" id="PF04082">
    <property type="entry name" value="Fungal_trans"/>
    <property type="match status" value="1"/>
</dbReference>
<dbReference type="GO" id="GO:0006351">
    <property type="term" value="P:DNA-templated transcription"/>
    <property type="evidence" value="ECO:0007669"/>
    <property type="project" value="InterPro"/>
</dbReference>
<keyword evidence="1" id="KW-0539">Nucleus</keyword>
<feature type="region of interest" description="Disordered" evidence="2">
    <location>
        <begin position="494"/>
        <end position="533"/>
    </location>
</feature>
<dbReference type="AlphaFoldDB" id="A0A8H3F3N8"/>
<dbReference type="GO" id="GO:0005634">
    <property type="term" value="C:nucleus"/>
    <property type="evidence" value="ECO:0007669"/>
    <property type="project" value="TreeGrafter"/>
</dbReference>
<protein>
    <recommendedName>
        <fullName evidence="3">Xylanolytic transcriptional activator regulatory domain-containing protein</fullName>
    </recommendedName>
</protein>
<feature type="domain" description="Xylanolytic transcriptional activator regulatory" evidence="3">
    <location>
        <begin position="83"/>
        <end position="314"/>
    </location>
</feature>
<sequence>MDISAMSEEHAVLVGSTTELESSLFSILDMSHLTGQSTSFIQRGSALFSLDHDLAARSQSSRLHATRKILSSVGFFASNLIDVYEQHVHLNFPTVDPEFLVNARQGNVAQLEPTLLAAIYAVAMPWLETRDPPSASNLDDIAFGLFTKMLRVPSLHIVQAGLLLMQRPDVDSKILNSQLIGAAYEVGLHLDCSSWDNITEDEKNLRRRLAWALYMQDTWCSLIHGRPAWIDRNNWAVQDLDGSEFQITPDIEMGTSNDHLLFLQLVNLTKILSSILDTFYTLKAMREIKECGSGGTRVILERAKPVQLRLKNWFAGLAPVLKLDAAESNQTPAIGLLHLAYFATEITLHRCIVRSLETCSTDAYLTHICRSAAKTRLISAMDFVNRLRPEHLKAFWYFPASVSFALIASFGSLLLATASCLEEQEFYQTRLNEYRWTVSVSSRATPFLALALETLDHGERLMKNLPSKPPSAEITVPVMPQPLQGATSDFGKRMHEDYSESEDSGDDTLDDNDGQTHQIASGLMSPSTSTEDYLDTNMVHGMIQLD</sequence>
<feature type="compositionally biased region" description="Polar residues" evidence="2">
    <location>
        <begin position="515"/>
        <end position="531"/>
    </location>
</feature>
<dbReference type="GO" id="GO:0003677">
    <property type="term" value="F:DNA binding"/>
    <property type="evidence" value="ECO:0007669"/>
    <property type="project" value="InterPro"/>
</dbReference>
<keyword evidence="5" id="KW-1185">Reference proteome</keyword>
<accession>A0A8H3F3N8</accession>
<reference evidence="4" key="1">
    <citation type="submission" date="2021-03" db="EMBL/GenBank/DDBJ databases">
        <authorList>
            <person name="Tagirdzhanova G."/>
        </authorList>
    </citation>
    <scope>NUCLEOTIDE SEQUENCE</scope>
</reference>
<dbReference type="GO" id="GO:0008270">
    <property type="term" value="F:zinc ion binding"/>
    <property type="evidence" value="ECO:0007669"/>
    <property type="project" value="InterPro"/>
</dbReference>
<dbReference type="PANTHER" id="PTHR31668">
    <property type="entry name" value="GLUCOSE TRANSPORT TRANSCRIPTION REGULATOR RGT1-RELATED-RELATED"/>
    <property type="match status" value="1"/>
</dbReference>
<dbReference type="CDD" id="cd12148">
    <property type="entry name" value="fungal_TF_MHR"/>
    <property type="match status" value="1"/>
</dbReference>
<evidence type="ECO:0000256" key="1">
    <source>
        <dbReference type="ARBA" id="ARBA00023242"/>
    </source>
</evidence>
<dbReference type="EMBL" id="CAJPDQ010000013">
    <property type="protein sequence ID" value="CAF9918731.1"/>
    <property type="molecule type" value="Genomic_DNA"/>
</dbReference>
<comment type="caution">
    <text evidence="4">The sequence shown here is derived from an EMBL/GenBank/DDBJ whole genome shotgun (WGS) entry which is preliminary data.</text>
</comment>
<name>A0A8H3F3N8_9LECA</name>
<dbReference type="PANTHER" id="PTHR31668:SF4">
    <property type="entry name" value="TRANSCRIPTIONAL ACTIVATOR PROTEIN DAL81"/>
    <property type="match status" value="1"/>
</dbReference>
<evidence type="ECO:0000259" key="3">
    <source>
        <dbReference type="Pfam" id="PF04082"/>
    </source>
</evidence>
<evidence type="ECO:0000313" key="4">
    <source>
        <dbReference type="EMBL" id="CAF9918731.1"/>
    </source>
</evidence>
<dbReference type="InterPro" id="IPR007219">
    <property type="entry name" value="XnlR_reg_dom"/>
</dbReference>
<gene>
    <name evidence="4" type="ORF">GOMPHAMPRED_001610</name>
</gene>